<proteinExistence type="predicted"/>
<reference evidence="1" key="1">
    <citation type="submission" date="2021-06" db="EMBL/GenBank/DDBJ databases">
        <authorList>
            <person name="Kallberg Y."/>
            <person name="Tangrot J."/>
            <person name="Rosling A."/>
        </authorList>
    </citation>
    <scope>NUCLEOTIDE SEQUENCE</scope>
    <source>
        <strain evidence="1">CL551</strain>
    </source>
</reference>
<dbReference type="EMBL" id="CAJVPV010000639">
    <property type="protein sequence ID" value="CAG8467034.1"/>
    <property type="molecule type" value="Genomic_DNA"/>
</dbReference>
<name>A0A9N8Z2C9_9GLOM</name>
<keyword evidence="2" id="KW-1185">Reference proteome</keyword>
<sequence length="91" mass="10677">MKSTEKEHMRQIIFCDSSIKKPGKIMCVEHNLTSEYKKSQSSIISSMAPTNKNEIQKSWKYFTSTNSSSQEKRSFKQDRCPRFESLKLYSQ</sequence>
<dbReference type="AlphaFoldDB" id="A0A9N8Z2C9"/>
<comment type="caution">
    <text evidence="1">The sequence shown here is derived from an EMBL/GenBank/DDBJ whole genome shotgun (WGS) entry which is preliminary data.</text>
</comment>
<gene>
    <name evidence="1" type="ORF">AMORRO_LOCUS1677</name>
</gene>
<accession>A0A9N8Z2C9</accession>
<protein>
    <submittedName>
        <fullName evidence="1">6483_t:CDS:1</fullName>
    </submittedName>
</protein>
<organism evidence="1 2">
    <name type="scientific">Acaulospora morrowiae</name>
    <dbReference type="NCBI Taxonomy" id="94023"/>
    <lineage>
        <taxon>Eukaryota</taxon>
        <taxon>Fungi</taxon>
        <taxon>Fungi incertae sedis</taxon>
        <taxon>Mucoromycota</taxon>
        <taxon>Glomeromycotina</taxon>
        <taxon>Glomeromycetes</taxon>
        <taxon>Diversisporales</taxon>
        <taxon>Acaulosporaceae</taxon>
        <taxon>Acaulospora</taxon>
    </lineage>
</organism>
<dbReference type="Proteomes" id="UP000789342">
    <property type="component" value="Unassembled WGS sequence"/>
</dbReference>
<evidence type="ECO:0000313" key="1">
    <source>
        <dbReference type="EMBL" id="CAG8467034.1"/>
    </source>
</evidence>
<evidence type="ECO:0000313" key="2">
    <source>
        <dbReference type="Proteomes" id="UP000789342"/>
    </source>
</evidence>